<evidence type="ECO:0000256" key="1">
    <source>
        <dbReference type="ARBA" id="ARBA00008080"/>
    </source>
</evidence>
<dbReference type="PROSITE" id="PS50159">
    <property type="entry name" value="RIBOSOMAL_S13_2"/>
    <property type="match status" value="1"/>
</dbReference>
<dbReference type="EMBL" id="JAPDRK010000008">
    <property type="protein sequence ID" value="KAJ9609968.1"/>
    <property type="molecule type" value="Genomic_DNA"/>
</dbReference>
<evidence type="ECO:0000313" key="4">
    <source>
        <dbReference type="EMBL" id="KAJ9609968.1"/>
    </source>
</evidence>
<comment type="similarity">
    <text evidence="1">Belongs to the universal ribosomal protein uS13 family.</text>
</comment>
<dbReference type="InterPro" id="IPR001892">
    <property type="entry name" value="Ribosomal_uS13"/>
</dbReference>
<reference evidence="4" key="1">
    <citation type="submission" date="2022-10" db="EMBL/GenBank/DDBJ databases">
        <title>Culturing micro-colonial fungi from biological soil crusts in the Mojave desert and describing Neophaeococcomyces mojavensis, and introducing the new genera and species Taxawa tesnikishii.</title>
        <authorList>
            <person name="Kurbessoian T."/>
            <person name="Stajich J.E."/>
        </authorList>
    </citation>
    <scope>NUCLEOTIDE SEQUENCE</scope>
    <source>
        <strain evidence="4">TK_41</strain>
    </source>
</reference>
<protein>
    <submittedName>
        <fullName evidence="4">Ribosomal 40S subunit protein S18B</fullName>
    </submittedName>
</protein>
<dbReference type="AlphaFoldDB" id="A0AA38XAS2"/>
<dbReference type="Pfam" id="PF00416">
    <property type="entry name" value="Ribosomal_S13"/>
    <property type="match status" value="1"/>
</dbReference>
<organism evidence="4 5">
    <name type="scientific">Cladophialophora chaetospira</name>
    <dbReference type="NCBI Taxonomy" id="386627"/>
    <lineage>
        <taxon>Eukaryota</taxon>
        <taxon>Fungi</taxon>
        <taxon>Dikarya</taxon>
        <taxon>Ascomycota</taxon>
        <taxon>Pezizomycotina</taxon>
        <taxon>Eurotiomycetes</taxon>
        <taxon>Chaetothyriomycetidae</taxon>
        <taxon>Chaetothyriales</taxon>
        <taxon>Herpotrichiellaceae</taxon>
        <taxon>Cladophialophora</taxon>
    </lineage>
</organism>
<evidence type="ECO:0000256" key="3">
    <source>
        <dbReference type="ARBA" id="ARBA00023274"/>
    </source>
</evidence>
<evidence type="ECO:0000313" key="5">
    <source>
        <dbReference type="Proteomes" id="UP001172673"/>
    </source>
</evidence>
<keyword evidence="2" id="KW-0689">Ribosomal protein</keyword>
<name>A0AA38XAS2_9EURO</name>
<dbReference type="GO" id="GO:0006412">
    <property type="term" value="P:translation"/>
    <property type="evidence" value="ECO:0007669"/>
    <property type="project" value="InterPro"/>
</dbReference>
<dbReference type="GO" id="GO:0015935">
    <property type="term" value="C:small ribosomal subunit"/>
    <property type="evidence" value="ECO:0007669"/>
    <property type="project" value="TreeGrafter"/>
</dbReference>
<evidence type="ECO:0000256" key="2">
    <source>
        <dbReference type="ARBA" id="ARBA00022980"/>
    </source>
</evidence>
<dbReference type="InterPro" id="IPR010979">
    <property type="entry name" value="Ribosomal_uS13-like_H2TH"/>
</dbReference>
<dbReference type="GO" id="GO:0005829">
    <property type="term" value="C:cytosol"/>
    <property type="evidence" value="ECO:0007669"/>
    <property type="project" value="TreeGrafter"/>
</dbReference>
<dbReference type="PANTHER" id="PTHR10871:SF3">
    <property type="entry name" value="SMALL RIBOSOMAL SUBUNIT PROTEIN US13"/>
    <property type="match status" value="1"/>
</dbReference>
<dbReference type="Gene3D" id="1.10.8.50">
    <property type="match status" value="1"/>
</dbReference>
<gene>
    <name evidence="4" type="primary">RPS18_2</name>
    <name evidence="4" type="ORF">H2200_006298</name>
</gene>
<accession>A0AA38XAS2</accession>
<dbReference type="GO" id="GO:0003723">
    <property type="term" value="F:RNA binding"/>
    <property type="evidence" value="ECO:0007669"/>
    <property type="project" value="InterPro"/>
</dbReference>
<keyword evidence="3" id="KW-0687">Ribonucleoprotein</keyword>
<dbReference type="GO" id="GO:0003735">
    <property type="term" value="F:structural constituent of ribosome"/>
    <property type="evidence" value="ECO:0007669"/>
    <property type="project" value="InterPro"/>
</dbReference>
<dbReference type="SUPFAM" id="SSF46946">
    <property type="entry name" value="S13-like H2TH domain"/>
    <property type="match status" value="1"/>
</dbReference>
<sequence>MSSSSTTGSVKYSMRILNTNVAGSQNVIDALAALKDIGRTFAKLICQKAEINPTKRVGELTTDEVKLVESMVQNPARYNIPSFKTKGYGPFSKGYPVEWLLSVLDNIIN</sequence>
<dbReference type="Proteomes" id="UP001172673">
    <property type="component" value="Unassembled WGS sequence"/>
</dbReference>
<dbReference type="PANTHER" id="PTHR10871">
    <property type="entry name" value="30S RIBOSOMAL PROTEIN S13/40S RIBOSOMAL PROTEIN S18"/>
    <property type="match status" value="1"/>
</dbReference>
<keyword evidence="5" id="KW-1185">Reference proteome</keyword>
<comment type="caution">
    <text evidence="4">The sequence shown here is derived from an EMBL/GenBank/DDBJ whole genome shotgun (WGS) entry which is preliminary data.</text>
</comment>
<proteinExistence type="inferred from homology"/>